<dbReference type="PRINTS" id="PR00996">
    <property type="entry name" value="CHERMTFRASE"/>
</dbReference>
<dbReference type="RefSeq" id="WP_127056956.1">
    <property type="nucleotide sequence ID" value="NZ_RZGR01000008.1"/>
</dbReference>
<keyword evidence="1 5" id="KW-0489">Methyltransferase</keyword>
<organism evidence="5 6">
    <name type="scientific">Legionella septentrionalis</name>
    <dbReference type="NCBI Taxonomy" id="2498109"/>
    <lineage>
        <taxon>Bacteria</taxon>
        <taxon>Pseudomonadati</taxon>
        <taxon>Pseudomonadota</taxon>
        <taxon>Gammaproteobacteria</taxon>
        <taxon>Legionellales</taxon>
        <taxon>Legionellaceae</taxon>
        <taxon>Legionella</taxon>
    </lineage>
</organism>
<gene>
    <name evidence="5" type="ORF">EKM59_04095</name>
</gene>
<keyword evidence="6" id="KW-1185">Reference proteome</keyword>
<dbReference type="InterPro" id="IPR000780">
    <property type="entry name" value="CheR_MeTrfase"/>
</dbReference>
<dbReference type="GO" id="GO:0032259">
    <property type="term" value="P:methylation"/>
    <property type="evidence" value="ECO:0007669"/>
    <property type="project" value="UniProtKB-KW"/>
</dbReference>
<evidence type="ECO:0000259" key="4">
    <source>
        <dbReference type="PROSITE" id="PS50123"/>
    </source>
</evidence>
<dbReference type="Pfam" id="PF01739">
    <property type="entry name" value="CheR"/>
    <property type="match status" value="1"/>
</dbReference>
<dbReference type="GO" id="GO:0008757">
    <property type="term" value="F:S-adenosylmethionine-dependent methyltransferase activity"/>
    <property type="evidence" value="ECO:0007669"/>
    <property type="project" value="InterPro"/>
</dbReference>
<dbReference type="Proteomes" id="UP000288012">
    <property type="component" value="Unassembled WGS sequence"/>
</dbReference>
<comment type="caution">
    <text evidence="5">The sequence shown here is derived from an EMBL/GenBank/DDBJ whole genome shotgun (WGS) entry which is preliminary data.</text>
</comment>
<proteinExistence type="predicted"/>
<dbReference type="PROSITE" id="PS50123">
    <property type="entry name" value="CHER"/>
    <property type="match status" value="1"/>
</dbReference>
<keyword evidence="2 5" id="KW-0808">Transferase</keyword>
<evidence type="ECO:0000256" key="2">
    <source>
        <dbReference type="ARBA" id="ARBA00022679"/>
    </source>
</evidence>
<dbReference type="InterPro" id="IPR029063">
    <property type="entry name" value="SAM-dependent_MTases_sf"/>
</dbReference>
<evidence type="ECO:0000313" key="6">
    <source>
        <dbReference type="Proteomes" id="UP000288012"/>
    </source>
</evidence>
<dbReference type="SMART" id="SM00138">
    <property type="entry name" value="MeTrc"/>
    <property type="match status" value="1"/>
</dbReference>
<dbReference type="InterPro" id="IPR022642">
    <property type="entry name" value="CheR_C"/>
</dbReference>
<evidence type="ECO:0000256" key="3">
    <source>
        <dbReference type="ARBA" id="ARBA00022691"/>
    </source>
</evidence>
<dbReference type="PANTHER" id="PTHR24422:SF19">
    <property type="entry name" value="CHEMOTAXIS PROTEIN METHYLTRANSFERASE"/>
    <property type="match status" value="1"/>
</dbReference>
<dbReference type="AlphaFoldDB" id="A0A3S0V5X6"/>
<protein>
    <submittedName>
        <fullName evidence="5">Protein-glutamate O-methyltransferase CheR</fullName>
    </submittedName>
</protein>
<accession>A0A3S0V5X6</accession>
<feature type="domain" description="CheR-type methyltransferase" evidence="4">
    <location>
        <begin position="24"/>
        <end position="292"/>
    </location>
</feature>
<sequence length="303" mass="34784">MMHHIDTMGLSEGFSNTLKGLESKLLQIILQRTGIVVPSTLLKTLYAFIQQDCQRLSLELDAYLARLANTPVNSFLFERIISQIVIGESYFFRDQQQMKLLQETLLPQIIKRKQQQDNLNLRIWSAGTAGGEEIYTLALIIYEMLPSLADWKLHLLGTDIDTQALKKASVGFYRPWSMRTIPKYFLEKYFIKEKDGYQLCSEILRLVTLRYLNLVEPHYPELLNGTSSLDLILCRNVLIYFDTKHIDFVVKRLAGCLDDDGILMFGASDPINYASTCLISHFDKSAYFTRKACLGEEYGHDSI</sequence>
<keyword evidence="3" id="KW-0949">S-adenosyl-L-methionine</keyword>
<dbReference type="Gene3D" id="3.40.50.150">
    <property type="entry name" value="Vaccinia Virus protein VP39"/>
    <property type="match status" value="1"/>
</dbReference>
<dbReference type="SUPFAM" id="SSF53335">
    <property type="entry name" value="S-adenosyl-L-methionine-dependent methyltransferases"/>
    <property type="match status" value="1"/>
</dbReference>
<dbReference type="EMBL" id="RZGR01000008">
    <property type="protein sequence ID" value="RUQ89266.1"/>
    <property type="molecule type" value="Genomic_DNA"/>
</dbReference>
<evidence type="ECO:0000313" key="5">
    <source>
        <dbReference type="EMBL" id="RUQ89266.1"/>
    </source>
</evidence>
<name>A0A3S0V5X6_9GAMM</name>
<evidence type="ECO:0000256" key="1">
    <source>
        <dbReference type="ARBA" id="ARBA00022603"/>
    </source>
</evidence>
<reference evidence="5 6" key="1">
    <citation type="submission" date="2018-12" db="EMBL/GenBank/DDBJ databases">
        <title>Legionella sp,whole genome shotgun sequence.</title>
        <authorList>
            <person name="Wu H."/>
        </authorList>
    </citation>
    <scope>NUCLEOTIDE SEQUENCE [LARGE SCALE GENOMIC DNA]</scope>
    <source>
        <strain evidence="6">km714</strain>
    </source>
</reference>
<dbReference type="InterPro" id="IPR050903">
    <property type="entry name" value="Bact_Chemotaxis_MeTrfase"/>
</dbReference>
<dbReference type="PANTHER" id="PTHR24422">
    <property type="entry name" value="CHEMOTAXIS PROTEIN METHYLTRANSFERASE"/>
    <property type="match status" value="1"/>
</dbReference>